<evidence type="ECO:0000313" key="5">
    <source>
        <dbReference type="EMBL" id="GAF97779.1"/>
    </source>
</evidence>
<keyword evidence="2" id="KW-0489">Methyltransferase</keyword>
<dbReference type="GO" id="GO:0008170">
    <property type="term" value="F:N-methyltransferase activity"/>
    <property type="evidence" value="ECO:0007669"/>
    <property type="project" value="InterPro"/>
</dbReference>
<dbReference type="Pfam" id="PF01555">
    <property type="entry name" value="N6_N4_Mtase"/>
    <property type="match status" value="1"/>
</dbReference>
<dbReference type="InterPro" id="IPR002941">
    <property type="entry name" value="DNA_methylase_N4/N6"/>
</dbReference>
<keyword evidence="3" id="KW-0808">Transferase</keyword>
<evidence type="ECO:0000259" key="4">
    <source>
        <dbReference type="Pfam" id="PF01555"/>
    </source>
</evidence>
<comment type="caution">
    <text evidence="5">The sequence shown here is derived from an EMBL/GenBank/DDBJ whole genome shotgun (WGS) entry which is preliminary data.</text>
</comment>
<gene>
    <name evidence="5" type="ORF">S01H1_30461</name>
</gene>
<dbReference type="InterPro" id="IPR002052">
    <property type="entry name" value="DNA_methylase_N6_adenine_CS"/>
</dbReference>
<accession>X0TWX9</accession>
<dbReference type="EMBL" id="BARS01018747">
    <property type="protein sequence ID" value="GAF97779.1"/>
    <property type="molecule type" value="Genomic_DNA"/>
</dbReference>
<feature type="domain" description="DNA methylase N-4/N-6" evidence="4">
    <location>
        <begin position="24"/>
        <end position="139"/>
    </location>
</feature>
<protein>
    <recommendedName>
        <fullName evidence="4">DNA methylase N-4/N-6 domain-containing protein</fullName>
    </recommendedName>
</protein>
<dbReference type="PROSITE" id="PS00092">
    <property type="entry name" value="N6_MTASE"/>
    <property type="match status" value="1"/>
</dbReference>
<evidence type="ECO:0000256" key="1">
    <source>
        <dbReference type="ARBA" id="ARBA00006594"/>
    </source>
</evidence>
<dbReference type="GO" id="GO:0032259">
    <property type="term" value="P:methylation"/>
    <property type="evidence" value="ECO:0007669"/>
    <property type="project" value="UniProtKB-KW"/>
</dbReference>
<sequence>MTWFKIIEEDLIEWLQNYDGERYHAILADPPYALISITKRFGKEDSAPAQEGVDGLYRKLSGGFMGQTWDGFASLDHYREWVKTWAKLLIEKALYPGAVCLFFGGTRTWHHLALGLEQGGFEVYDTMMFLYGSGFPKSHNVGKGIEKGNVGGIKNLKIIGHKKGIKTESGVKGYSYSEQYVPGVSHGGKQISGDIPIYEINNAWGGYGTALKPAWEPIIVCRTPRKGATFASLALEHGSGALN</sequence>
<comment type="similarity">
    <text evidence="1">Belongs to the N(4)/N(6)-methyltransferase family.</text>
</comment>
<feature type="non-terminal residue" evidence="5">
    <location>
        <position position="243"/>
    </location>
</feature>
<dbReference type="Gene3D" id="3.40.50.150">
    <property type="entry name" value="Vaccinia Virus protein VP39"/>
    <property type="match status" value="1"/>
</dbReference>
<reference evidence="5" key="1">
    <citation type="journal article" date="2014" name="Front. Microbiol.">
        <title>High frequency of phylogenetically diverse reductive dehalogenase-homologous genes in deep subseafloor sedimentary metagenomes.</title>
        <authorList>
            <person name="Kawai M."/>
            <person name="Futagami T."/>
            <person name="Toyoda A."/>
            <person name="Takaki Y."/>
            <person name="Nishi S."/>
            <person name="Hori S."/>
            <person name="Arai W."/>
            <person name="Tsubouchi T."/>
            <person name="Morono Y."/>
            <person name="Uchiyama I."/>
            <person name="Ito T."/>
            <person name="Fujiyama A."/>
            <person name="Inagaki F."/>
            <person name="Takami H."/>
        </authorList>
    </citation>
    <scope>NUCLEOTIDE SEQUENCE</scope>
    <source>
        <strain evidence="5">Expedition CK06-06</strain>
    </source>
</reference>
<evidence type="ECO:0000256" key="2">
    <source>
        <dbReference type="ARBA" id="ARBA00022603"/>
    </source>
</evidence>
<dbReference type="GO" id="GO:0003677">
    <property type="term" value="F:DNA binding"/>
    <property type="evidence" value="ECO:0007669"/>
    <property type="project" value="InterPro"/>
</dbReference>
<organism evidence="5">
    <name type="scientific">marine sediment metagenome</name>
    <dbReference type="NCBI Taxonomy" id="412755"/>
    <lineage>
        <taxon>unclassified sequences</taxon>
        <taxon>metagenomes</taxon>
        <taxon>ecological metagenomes</taxon>
    </lineage>
</organism>
<proteinExistence type="inferred from homology"/>
<dbReference type="SUPFAM" id="SSF53335">
    <property type="entry name" value="S-adenosyl-L-methionine-dependent methyltransferases"/>
    <property type="match status" value="1"/>
</dbReference>
<dbReference type="InterPro" id="IPR029063">
    <property type="entry name" value="SAM-dependent_MTases_sf"/>
</dbReference>
<dbReference type="AlphaFoldDB" id="X0TWX9"/>
<evidence type="ECO:0000256" key="3">
    <source>
        <dbReference type="ARBA" id="ARBA00022679"/>
    </source>
</evidence>
<name>X0TWX9_9ZZZZ</name>